<dbReference type="PANTHER" id="PTHR39555:SF1">
    <property type="entry name" value="TYPE IV PILUS INNER MEMBRANE COMPONENT PILO"/>
    <property type="match status" value="1"/>
</dbReference>
<dbReference type="InterPro" id="IPR007445">
    <property type="entry name" value="PilO"/>
</dbReference>
<evidence type="ECO:0000256" key="1">
    <source>
        <dbReference type="SAM" id="Coils"/>
    </source>
</evidence>
<dbReference type="Gene3D" id="3.30.70.60">
    <property type="match status" value="1"/>
</dbReference>
<name>A0A0S2TGA8_9GAMM</name>
<reference evidence="3" key="1">
    <citation type="submission" date="2015-10" db="EMBL/GenBank/DDBJ databases">
        <title>Description of Candidatus Tenderia electrophaga gen. nov, sp. nov., an Uncultivated Electroautotroph from a Biocathode Enrichment.</title>
        <authorList>
            <person name="Eddie B.J."/>
            <person name="Malanoski A.P."/>
            <person name="Wang Z."/>
            <person name="Hall R.J."/>
            <person name="Oh S.D."/>
            <person name="Heiner C."/>
            <person name="Lin B."/>
            <person name="Strycharz-Glaven S.M."/>
        </authorList>
    </citation>
    <scope>NUCLEOTIDE SEQUENCE [LARGE SCALE GENOMIC DNA]</scope>
    <source>
        <strain evidence="3">NRL1</strain>
    </source>
</reference>
<keyword evidence="1" id="KW-0175">Coiled coil</keyword>
<organism evidence="3 4">
    <name type="scientific">Candidatus Tenderia electrophaga</name>
    <dbReference type="NCBI Taxonomy" id="1748243"/>
    <lineage>
        <taxon>Bacteria</taxon>
        <taxon>Pseudomonadati</taxon>
        <taxon>Pseudomonadota</taxon>
        <taxon>Gammaproteobacteria</taxon>
        <taxon>Candidatus Tenderiales</taxon>
        <taxon>Candidatus Tenderiaceae</taxon>
        <taxon>Candidatus Tenderia</taxon>
    </lineage>
</organism>
<dbReference type="EMBL" id="CP013099">
    <property type="protein sequence ID" value="ALP54193.1"/>
    <property type="molecule type" value="Genomic_DNA"/>
</dbReference>
<dbReference type="GO" id="GO:0043107">
    <property type="term" value="P:type IV pilus-dependent motility"/>
    <property type="evidence" value="ECO:0007669"/>
    <property type="project" value="InterPro"/>
</dbReference>
<dbReference type="AlphaFoldDB" id="A0A0S2TGA8"/>
<keyword evidence="2" id="KW-1133">Transmembrane helix</keyword>
<dbReference type="Gene3D" id="1.10.287.540">
    <property type="entry name" value="Helix hairpin bin"/>
    <property type="match status" value="1"/>
</dbReference>
<evidence type="ECO:0000256" key="2">
    <source>
        <dbReference type="SAM" id="Phobius"/>
    </source>
</evidence>
<dbReference type="GO" id="GO:0043683">
    <property type="term" value="P:type IV pilus assembly"/>
    <property type="evidence" value="ECO:0007669"/>
    <property type="project" value="InterPro"/>
</dbReference>
<feature type="coiled-coil region" evidence="1">
    <location>
        <begin position="54"/>
        <end position="98"/>
    </location>
</feature>
<keyword evidence="4" id="KW-1185">Reference proteome</keyword>
<dbReference type="InterPro" id="IPR014717">
    <property type="entry name" value="Transl_elong_EF1B/ribsomal_bS6"/>
</dbReference>
<keyword evidence="2" id="KW-0472">Membrane</keyword>
<dbReference type="Proteomes" id="UP000055136">
    <property type="component" value="Chromosome"/>
</dbReference>
<gene>
    <name evidence="3" type="ORF">Tel_14180</name>
</gene>
<dbReference type="Pfam" id="PF04350">
    <property type="entry name" value="PilO"/>
    <property type="match status" value="1"/>
</dbReference>
<protein>
    <submittedName>
        <fullName evidence="3">Pilus assembly protein PilO</fullName>
    </submittedName>
</protein>
<keyword evidence="2" id="KW-0812">Transmembrane</keyword>
<proteinExistence type="predicted"/>
<dbReference type="KEGG" id="tee:Tel_14180"/>
<evidence type="ECO:0000313" key="3">
    <source>
        <dbReference type="EMBL" id="ALP54193.1"/>
    </source>
</evidence>
<sequence length="198" mass="22043">MNLKNLDFEQFKGLDPNDPGSWPIAVKTVAVLAACIAVLFAGYWFHTQHQLADLEKAEKREAELKETFKAKQLKAINLDAYKQQMAEMERSFGAMLRQLPSKTEVAELLVDISQAGLGNGLEFELFKPLAEKPAEFYAELPIDVKVTGTYHDFGNFVSDVAALPRIVTLHDITIISKDGTALSMSATAKTYRYLEDGQ</sequence>
<evidence type="ECO:0000313" key="4">
    <source>
        <dbReference type="Proteomes" id="UP000055136"/>
    </source>
</evidence>
<accession>A0A0S2TGA8</accession>
<dbReference type="PIRSF" id="PIRSF016482">
    <property type="entry name" value="PilO"/>
    <property type="match status" value="1"/>
</dbReference>
<feature type="transmembrane region" description="Helical" evidence="2">
    <location>
        <begin position="20"/>
        <end position="45"/>
    </location>
</feature>
<dbReference type="PANTHER" id="PTHR39555">
    <property type="entry name" value="FIMBRIAL ASSEMBLY PROTEIN PILO-LIKE PROTEIN-RELATED"/>
    <property type="match status" value="1"/>
</dbReference>
<dbReference type="STRING" id="1748243.Tel_14180"/>